<gene>
    <name evidence="1" type="ORF">COX94_02340</name>
</gene>
<organism evidence="1 2">
    <name type="scientific">Candidatus Nomurabacteria bacterium CG_4_10_14_0_2_um_filter_33_9</name>
    <dbReference type="NCBI Taxonomy" id="1974728"/>
    <lineage>
        <taxon>Bacteria</taxon>
        <taxon>Candidatus Nomuraibacteriota</taxon>
    </lineage>
</organism>
<protein>
    <recommendedName>
        <fullName evidence="3">Zinc-binding domain-containing protein</fullName>
    </recommendedName>
</protein>
<name>A0A2J0MDJ2_9BACT</name>
<evidence type="ECO:0008006" key="3">
    <source>
        <dbReference type="Google" id="ProtNLM"/>
    </source>
</evidence>
<feature type="non-terminal residue" evidence="1">
    <location>
        <position position="104"/>
    </location>
</feature>
<reference evidence="2" key="1">
    <citation type="submission" date="2017-09" db="EMBL/GenBank/DDBJ databases">
        <title>Depth-based differentiation of microbial function through sediment-hosted aquifers and enrichment of novel symbionts in the deep terrestrial subsurface.</title>
        <authorList>
            <person name="Probst A.J."/>
            <person name="Ladd B."/>
            <person name="Jarett J.K."/>
            <person name="Geller-Mcgrath D.E."/>
            <person name="Sieber C.M.K."/>
            <person name="Emerson J.B."/>
            <person name="Anantharaman K."/>
            <person name="Thomas B.C."/>
            <person name="Malmstrom R."/>
            <person name="Stieglmeier M."/>
            <person name="Klingl A."/>
            <person name="Woyke T."/>
            <person name="Ryan C.M."/>
            <person name="Banfield J.F."/>
        </authorList>
    </citation>
    <scope>NUCLEOTIDE SEQUENCE [LARGE SCALE GENOMIC DNA]</scope>
</reference>
<comment type="caution">
    <text evidence="1">The sequence shown here is derived from an EMBL/GenBank/DDBJ whole genome shotgun (WGS) entry which is preliminary data.</text>
</comment>
<evidence type="ECO:0000313" key="2">
    <source>
        <dbReference type="Proteomes" id="UP000229132"/>
    </source>
</evidence>
<accession>A0A2J0MDJ2</accession>
<dbReference type="AlphaFoldDB" id="A0A2J0MDJ2"/>
<evidence type="ECO:0000313" key="1">
    <source>
        <dbReference type="EMBL" id="PIZ85672.1"/>
    </source>
</evidence>
<sequence>MEYKNEKRKCKKCKEEFILDQDDFGFYEKMNVPVPKICPDCRFKMRAIWRNERTLYNRTCNLCSRSIISMYNPNSPYTVYCNDCWVSDKWNPFSYAIDYDFDKP</sequence>
<proteinExistence type="predicted"/>
<dbReference type="Proteomes" id="UP000229132">
    <property type="component" value="Unassembled WGS sequence"/>
</dbReference>
<dbReference type="EMBL" id="PFOX01000041">
    <property type="protein sequence ID" value="PIZ85672.1"/>
    <property type="molecule type" value="Genomic_DNA"/>
</dbReference>